<dbReference type="Gene3D" id="1.20.910.10">
    <property type="entry name" value="Heme oxygenase-like"/>
    <property type="match status" value="1"/>
</dbReference>
<accession>A0A127ZBT4</accession>
<name>A0A127ZBT4_9BASI</name>
<dbReference type="GO" id="GO:0046872">
    <property type="term" value="F:metal ion binding"/>
    <property type="evidence" value="ECO:0007669"/>
    <property type="project" value="UniProtKB-KW"/>
</dbReference>
<organism evidence="4">
    <name type="scientific">Sporisorium scitamineum</name>
    <dbReference type="NCBI Taxonomy" id="49012"/>
    <lineage>
        <taxon>Eukaryota</taxon>
        <taxon>Fungi</taxon>
        <taxon>Dikarya</taxon>
        <taxon>Basidiomycota</taxon>
        <taxon>Ustilaginomycotina</taxon>
        <taxon>Ustilaginomycetes</taxon>
        <taxon>Ustilaginales</taxon>
        <taxon>Ustilaginaceae</taxon>
        <taxon>Sporisorium</taxon>
    </lineage>
</organism>
<dbReference type="InterPro" id="IPR016053">
    <property type="entry name" value="Haem_Oase-like"/>
</dbReference>
<dbReference type="AlphaFoldDB" id="A0A127ZBT4"/>
<dbReference type="PANTHER" id="PTHR10720">
    <property type="entry name" value="HEME OXYGENASE"/>
    <property type="match status" value="1"/>
</dbReference>
<dbReference type="Pfam" id="PF01126">
    <property type="entry name" value="Heme_oxygenase"/>
    <property type="match status" value="1"/>
</dbReference>
<evidence type="ECO:0000256" key="1">
    <source>
        <dbReference type="ARBA" id="ARBA00022617"/>
    </source>
</evidence>
<dbReference type="InterPro" id="IPR002051">
    <property type="entry name" value="Haem_Oase"/>
</dbReference>
<proteinExistence type="predicted"/>
<evidence type="ECO:0000256" key="3">
    <source>
        <dbReference type="ARBA" id="ARBA00023004"/>
    </source>
</evidence>
<dbReference type="CDD" id="cd19165">
    <property type="entry name" value="HemeO"/>
    <property type="match status" value="1"/>
</dbReference>
<dbReference type="OrthoDB" id="652091at2759"/>
<keyword evidence="2" id="KW-0479">Metal-binding</keyword>
<reference evidence="4" key="1">
    <citation type="submission" date="2014-06" db="EMBL/GenBank/DDBJ databases">
        <authorList>
            <person name="Ju J."/>
            <person name="Zhang J."/>
        </authorList>
    </citation>
    <scope>NUCLEOTIDE SEQUENCE</scope>
    <source>
        <strain evidence="4">SscI8</strain>
    </source>
</reference>
<keyword evidence="1" id="KW-0349">Heme</keyword>
<dbReference type="PANTHER" id="PTHR10720:SF0">
    <property type="entry name" value="HEME OXYGENASE"/>
    <property type="match status" value="1"/>
</dbReference>
<evidence type="ECO:0000256" key="2">
    <source>
        <dbReference type="ARBA" id="ARBA00022723"/>
    </source>
</evidence>
<evidence type="ECO:0000313" key="4">
    <source>
        <dbReference type="EMBL" id="CDU23422.1"/>
    </source>
</evidence>
<dbReference type="EMBL" id="LK056662">
    <property type="protein sequence ID" value="CDU23422.1"/>
    <property type="molecule type" value="Genomic_DNA"/>
</dbReference>
<gene>
    <name evidence="4" type="ORF">SPSC_02051</name>
</gene>
<dbReference type="GO" id="GO:0004392">
    <property type="term" value="F:heme oxygenase (decyclizing) activity"/>
    <property type="evidence" value="ECO:0007669"/>
    <property type="project" value="InterPro"/>
</dbReference>
<dbReference type="InterPro" id="IPR016084">
    <property type="entry name" value="Haem_Oase-like_multi-hlx"/>
</dbReference>
<dbReference type="GO" id="GO:0006788">
    <property type="term" value="P:heme oxidation"/>
    <property type="evidence" value="ECO:0007669"/>
    <property type="project" value="InterPro"/>
</dbReference>
<protein>
    <submittedName>
        <fullName evidence="4">Related to Heme oxygenase</fullName>
    </submittedName>
</protein>
<sequence>MTCPFAKFASILPLAPAKHATSFHAVHRFHPPPSPSSPSSSTVALTLSEALRIGTAHSHRAVEKSRGVSLLLQSVTHPTSSASATTTLDEQEVLDFGRLDYVRFNIMLACVYIALESSMYVARQSELLAPLFGDVGLVGLLARSGVLVEDVRVHLETIEAHTGAELVEFVQVAREEHGYFSQGATVEEDVEDSSARRELFRLVQECLPSAAQLTPKWKSAGLTEEHIDLLRPAQVRSTLAYVSRLTTLAHSTSSNLLLAHAYTRYLGDLSGGQHIVKKVSKRFPCTNNAQGFAFYTFDTSTDLLKTRFRNAMEQSSSSSDSTLVDALVQEANTAFDLNTGLFESLLPATLRMNKEEVEKVDGVQAGKVQQAVVDMWTADKVVSVAGAVVFAVTTAVWVRHLLTGSAGVVGVHA</sequence>
<keyword evidence="3" id="KW-0408">Iron</keyword>
<dbReference type="SUPFAM" id="SSF48613">
    <property type="entry name" value="Heme oxygenase-like"/>
    <property type="match status" value="1"/>
</dbReference>